<evidence type="ECO:0000313" key="2">
    <source>
        <dbReference type="Proteomes" id="UP001079657"/>
    </source>
</evidence>
<evidence type="ECO:0000313" key="1">
    <source>
        <dbReference type="EMBL" id="MCY6369711.1"/>
    </source>
</evidence>
<gene>
    <name evidence="1" type="ORF">OXH55_03490</name>
</gene>
<accession>A0ABT4CKY5</accession>
<comment type="caution">
    <text evidence="1">The sequence shown here is derived from an EMBL/GenBank/DDBJ whole genome shotgun (WGS) entry which is preliminary data.</text>
</comment>
<dbReference type="InterPro" id="IPR025234">
    <property type="entry name" value="YjzH-like"/>
</dbReference>
<dbReference type="Pfam" id="PF13783">
    <property type="entry name" value="DUF4177"/>
    <property type="match status" value="1"/>
</dbReference>
<dbReference type="RefSeq" id="WP_268049015.1">
    <property type="nucleotide sequence ID" value="NZ_JAPQES010000001.1"/>
</dbReference>
<dbReference type="Proteomes" id="UP001079657">
    <property type="component" value="Unassembled WGS sequence"/>
</dbReference>
<name>A0ABT4CKY5_9CLOT</name>
<dbReference type="EMBL" id="JAPQES010000001">
    <property type="protein sequence ID" value="MCY6369711.1"/>
    <property type="molecule type" value="Genomic_DNA"/>
</dbReference>
<reference evidence="1" key="1">
    <citation type="submission" date="2022-12" db="EMBL/GenBank/DDBJ databases">
        <authorList>
            <person name="Wang J."/>
        </authorList>
    </citation>
    <scope>NUCLEOTIDE SEQUENCE</scope>
    <source>
        <strain evidence="1">HY-42-06</strain>
    </source>
</reference>
<organism evidence="1 2">
    <name type="scientific">Clostridium ganghwense</name>
    <dbReference type="NCBI Taxonomy" id="312089"/>
    <lineage>
        <taxon>Bacteria</taxon>
        <taxon>Bacillati</taxon>
        <taxon>Bacillota</taxon>
        <taxon>Clostridia</taxon>
        <taxon>Eubacteriales</taxon>
        <taxon>Clostridiaceae</taxon>
        <taxon>Clostridium</taxon>
    </lineage>
</organism>
<keyword evidence="2" id="KW-1185">Reference proteome</keyword>
<sequence>MGAPFTRLSTLWKVFFLCKETKDYHKIIEEYAAEGWRLIQNFAPPISGYGSAPYY</sequence>
<proteinExistence type="predicted"/>
<protein>
    <submittedName>
        <fullName evidence="1">DUF4177 domain-containing protein</fullName>
    </submittedName>
</protein>